<keyword evidence="2" id="KW-0732">Signal</keyword>
<gene>
    <name evidence="3" type="ordered locus">Acid_5287</name>
</gene>
<accession>Q01VS8</accession>
<feature type="chain" id="PRO_5004162770" description="PepSY domain-containing protein" evidence="2">
    <location>
        <begin position="20"/>
        <end position="149"/>
    </location>
</feature>
<sequence precursor="true">MSPRTLVFLWLAMAALAHGQAAVEAGLGASRAATSTAPARGIGKSMSGLAGSLDKALKPAQKESSDEVVSAPSPAPVVAAKAAPAKQKFEDAGGIEPGLAYDELVRRFGPASMAVTVGAERSLSYAGKEGMFQVTVQDGKVKAVEKPAR</sequence>
<evidence type="ECO:0008006" key="4">
    <source>
        <dbReference type="Google" id="ProtNLM"/>
    </source>
</evidence>
<dbReference type="AlphaFoldDB" id="Q01VS8"/>
<feature type="signal peptide" evidence="2">
    <location>
        <begin position="1"/>
        <end position="19"/>
    </location>
</feature>
<dbReference type="STRING" id="234267.Acid_5287"/>
<dbReference type="KEGG" id="sus:Acid_5287"/>
<organism evidence="3">
    <name type="scientific">Solibacter usitatus (strain Ellin6076)</name>
    <dbReference type="NCBI Taxonomy" id="234267"/>
    <lineage>
        <taxon>Bacteria</taxon>
        <taxon>Pseudomonadati</taxon>
        <taxon>Acidobacteriota</taxon>
        <taxon>Terriglobia</taxon>
        <taxon>Bryobacterales</taxon>
        <taxon>Solibacteraceae</taxon>
        <taxon>Candidatus Solibacter</taxon>
    </lineage>
</organism>
<reference evidence="3" key="1">
    <citation type="submission" date="2006-10" db="EMBL/GenBank/DDBJ databases">
        <title>Complete sequence of Solibacter usitatus Ellin6076.</title>
        <authorList>
            <consortium name="US DOE Joint Genome Institute"/>
            <person name="Copeland A."/>
            <person name="Lucas S."/>
            <person name="Lapidus A."/>
            <person name="Barry K."/>
            <person name="Detter J.C."/>
            <person name="Glavina del Rio T."/>
            <person name="Hammon N."/>
            <person name="Israni S."/>
            <person name="Dalin E."/>
            <person name="Tice H."/>
            <person name="Pitluck S."/>
            <person name="Thompson L.S."/>
            <person name="Brettin T."/>
            <person name="Bruce D."/>
            <person name="Han C."/>
            <person name="Tapia R."/>
            <person name="Gilna P."/>
            <person name="Schmutz J."/>
            <person name="Larimer F."/>
            <person name="Land M."/>
            <person name="Hauser L."/>
            <person name="Kyrpides N."/>
            <person name="Mikhailova N."/>
            <person name="Janssen P.H."/>
            <person name="Kuske C.R."/>
            <person name="Richardson P."/>
        </authorList>
    </citation>
    <scope>NUCLEOTIDE SEQUENCE</scope>
    <source>
        <strain evidence="3">Ellin6076</strain>
    </source>
</reference>
<feature type="compositionally biased region" description="Basic and acidic residues" evidence="1">
    <location>
        <begin position="55"/>
        <end position="65"/>
    </location>
</feature>
<evidence type="ECO:0000256" key="2">
    <source>
        <dbReference type="SAM" id="SignalP"/>
    </source>
</evidence>
<dbReference type="EMBL" id="CP000473">
    <property type="protein sequence ID" value="ABJ86237.1"/>
    <property type="molecule type" value="Genomic_DNA"/>
</dbReference>
<proteinExistence type="predicted"/>
<name>Q01VS8_SOLUE</name>
<dbReference type="OrthoDB" id="10009933at2"/>
<dbReference type="InParanoid" id="Q01VS8"/>
<evidence type="ECO:0000256" key="1">
    <source>
        <dbReference type="SAM" id="MobiDB-lite"/>
    </source>
</evidence>
<protein>
    <recommendedName>
        <fullName evidence="4">PepSY domain-containing protein</fullName>
    </recommendedName>
</protein>
<dbReference type="HOGENOM" id="CLU_1748432_0_0_0"/>
<evidence type="ECO:0000313" key="3">
    <source>
        <dbReference type="EMBL" id="ABJ86237.1"/>
    </source>
</evidence>
<feature type="region of interest" description="Disordered" evidence="1">
    <location>
        <begin position="53"/>
        <end position="73"/>
    </location>
</feature>